<keyword evidence="1" id="KW-0805">Transcription regulation</keyword>
<feature type="non-terminal residue" evidence="2">
    <location>
        <position position="393"/>
    </location>
</feature>
<proteinExistence type="inferred from homology"/>
<dbReference type="Pfam" id="PF10156">
    <property type="entry name" value="Med17"/>
    <property type="match status" value="1"/>
</dbReference>
<keyword evidence="1" id="KW-0539">Nucleus</keyword>
<sequence>MTFTMALEMRTEPRIQDVTEDGVEIPEPTLTPAERLAENISKINVFNIRRTAAAVPDTPAIQTVGSADEMEVEKESGAPAEVDVGIKPPPVERVRERVYYAREEIKLLCDIVTRLIDSAHQKPDQPDLLHLRLAHAPRRQPANDAKQIDDLRLAINAKDEDLRQIAAYLKSSAEGLVTNMERENRFYGDFSLKLRQHDWILQSRGGRPGLPRALYLDYGFRHGKGICTGGGEGGQGSSRGKVVTYLTAANFTPNSYFSAGSTFSEIGEADVWRDLSATPSGDAVSADNELEIVVPHRRPKKVLVVVVPTAGAGGVGDAAASESGVFKKLASAQSTIFETELFNEILKEATTGEPVARSARVTAKAVIVPISDEESLRVDVVDLQRRASCRSRR</sequence>
<dbReference type="GO" id="GO:0031207">
    <property type="term" value="C:Sec62/Sec63 complex"/>
    <property type="evidence" value="ECO:0007669"/>
    <property type="project" value="InterPro"/>
</dbReference>
<keyword evidence="1" id="KW-0804">Transcription</keyword>
<organism evidence="2 3">
    <name type="scientific">Blyttiomyces helicus</name>
    <dbReference type="NCBI Taxonomy" id="388810"/>
    <lineage>
        <taxon>Eukaryota</taxon>
        <taxon>Fungi</taxon>
        <taxon>Fungi incertae sedis</taxon>
        <taxon>Chytridiomycota</taxon>
        <taxon>Chytridiomycota incertae sedis</taxon>
        <taxon>Chytridiomycetes</taxon>
        <taxon>Chytridiomycetes incertae sedis</taxon>
        <taxon>Blyttiomyces</taxon>
    </lineage>
</organism>
<comment type="subcellular location">
    <subcellularLocation>
        <location evidence="1">Nucleus</location>
    </subcellularLocation>
</comment>
<dbReference type="InterPro" id="IPR018624">
    <property type="entry name" value="Sec66"/>
</dbReference>
<gene>
    <name evidence="1" type="primary">MED17</name>
    <name evidence="2" type="ORF">BDK51DRAFT_32060</name>
</gene>
<accession>A0A4P9W2X2</accession>
<dbReference type="GO" id="GO:0003712">
    <property type="term" value="F:transcription coregulator activity"/>
    <property type="evidence" value="ECO:0007669"/>
    <property type="project" value="InterPro"/>
</dbReference>
<keyword evidence="1" id="KW-0010">Activator</keyword>
<dbReference type="Proteomes" id="UP000269721">
    <property type="component" value="Unassembled WGS sequence"/>
</dbReference>
<dbReference type="EMBL" id="ML000127">
    <property type="protein sequence ID" value="RKO84416.1"/>
    <property type="molecule type" value="Genomic_DNA"/>
</dbReference>
<evidence type="ECO:0000313" key="2">
    <source>
        <dbReference type="EMBL" id="RKO84416.1"/>
    </source>
</evidence>
<protein>
    <recommendedName>
        <fullName evidence="1">Mediator of RNA polymerase II transcription subunit 17</fullName>
    </recommendedName>
    <alternativeName>
        <fullName evidence="1">Mediator complex subunit 17</fullName>
    </alternativeName>
</protein>
<reference evidence="3" key="1">
    <citation type="journal article" date="2018" name="Nat. Microbiol.">
        <title>Leveraging single-cell genomics to expand the fungal tree of life.</title>
        <authorList>
            <person name="Ahrendt S.R."/>
            <person name="Quandt C.A."/>
            <person name="Ciobanu D."/>
            <person name="Clum A."/>
            <person name="Salamov A."/>
            <person name="Andreopoulos B."/>
            <person name="Cheng J.F."/>
            <person name="Woyke T."/>
            <person name="Pelin A."/>
            <person name="Henrissat B."/>
            <person name="Reynolds N.K."/>
            <person name="Benny G.L."/>
            <person name="Smith M.E."/>
            <person name="James T.Y."/>
            <person name="Grigoriev I.V."/>
        </authorList>
    </citation>
    <scope>NUCLEOTIDE SEQUENCE [LARGE SCALE GENOMIC DNA]</scope>
</reference>
<comment type="function">
    <text evidence="1">Component of the Mediator complex, a coactivator involved in the regulated transcription of nearly all RNA polymerase II-dependent genes. Mediator functions as a bridge to convey information from gene-specific regulatory proteins to the basal RNA polymerase II transcription machinery. Mediator is recruited to promoters by direct interactions with regulatory proteins and serves as a scaffold for the assembly of a functional preinitiation complex with RNA polymerase II and the general transcription factors.</text>
</comment>
<evidence type="ECO:0000256" key="1">
    <source>
        <dbReference type="RuleBase" id="RU364140"/>
    </source>
</evidence>
<dbReference type="AlphaFoldDB" id="A0A4P9W2X2"/>
<dbReference type="GO" id="GO:0016592">
    <property type="term" value="C:mediator complex"/>
    <property type="evidence" value="ECO:0007669"/>
    <property type="project" value="InterPro"/>
</dbReference>
<comment type="similarity">
    <text evidence="1">Belongs to the Mediator complex subunit 17 family.</text>
</comment>
<dbReference type="InterPro" id="IPR019313">
    <property type="entry name" value="Mediator_Med17"/>
</dbReference>
<comment type="subunit">
    <text evidence="1">Component of the Mediator complex.</text>
</comment>
<evidence type="ECO:0000313" key="3">
    <source>
        <dbReference type="Proteomes" id="UP000269721"/>
    </source>
</evidence>
<dbReference type="GO" id="GO:0006357">
    <property type="term" value="P:regulation of transcription by RNA polymerase II"/>
    <property type="evidence" value="ECO:0007669"/>
    <property type="project" value="InterPro"/>
</dbReference>
<dbReference type="PANTHER" id="PTHR28229">
    <property type="entry name" value="TRANSLOCATION PROTEIN SEC66"/>
    <property type="match status" value="1"/>
</dbReference>
<dbReference type="GO" id="GO:0031204">
    <property type="term" value="P:post-translational protein targeting to membrane, translocation"/>
    <property type="evidence" value="ECO:0007669"/>
    <property type="project" value="InterPro"/>
</dbReference>
<keyword evidence="3" id="KW-1185">Reference proteome</keyword>
<dbReference type="PANTHER" id="PTHR28229:SF1">
    <property type="entry name" value="TRANSLOCATION PROTEIN SEC66"/>
    <property type="match status" value="1"/>
</dbReference>
<name>A0A4P9W2X2_9FUNG</name>
<dbReference type="OrthoDB" id="10251234at2759"/>